<protein>
    <recommendedName>
        <fullName evidence="3">DUF2567 domain-containing protein</fullName>
    </recommendedName>
</protein>
<evidence type="ECO:0000256" key="1">
    <source>
        <dbReference type="SAM" id="Phobius"/>
    </source>
</evidence>
<gene>
    <name evidence="2" type="ORF">AVDCRST_MAG29-2581</name>
</gene>
<dbReference type="AlphaFoldDB" id="A0A6J4MDT8"/>
<feature type="transmembrane region" description="Helical" evidence="1">
    <location>
        <begin position="41"/>
        <end position="60"/>
    </location>
</feature>
<keyword evidence="1" id="KW-0472">Membrane</keyword>
<keyword evidence="1" id="KW-1133">Transmembrane helix</keyword>
<reference evidence="2" key="1">
    <citation type="submission" date="2020-02" db="EMBL/GenBank/DDBJ databases">
        <authorList>
            <person name="Meier V. D."/>
        </authorList>
    </citation>
    <scope>NUCLEOTIDE SEQUENCE</scope>
    <source>
        <strain evidence="2">AVDCRST_MAG29</strain>
    </source>
</reference>
<evidence type="ECO:0008006" key="3">
    <source>
        <dbReference type="Google" id="ProtNLM"/>
    </source>
</evidence>
<evidence type="ECO:0000313" key="2">
    <source>
        <dbReference type="EMBL" id="CAA9355935.1"/>
    </source>
</evidence>
<sequence length="211" mass="21319">MSSDVRSDATGDVRPLRWEYAPQGARDDAEPSFERAGVLRWALAVVLALVLLGVLGGWLWSLLADPPGYTVSASGASMGEAEAGKRFGVEVGYAGIGAGLGLTAGLVAGLVLARYGWVLVVSLVVGGLLAAGVSWAVGGWLGPPDPADMLRSASVGDVVPSRLTIDTPGLFLVWPVAALAGLLSAVGLVGRTTEQQGNGAARAPAGSSTQT</sequence>
<dbReference type="EMBL" id="CADCUG010000148">
    <property type="protein sequence ID" value="CAA9355935.1"/>
    <property type="molecule type" value="Genomic_DNA"/>
</dbReference>
<feature type="transmembrane region" description="Helical" evidence="1">
    <location>
        <begin position="169"/>
        <end position="189"/>
    </location>
</feature>
<organism evidence="2">
    <name type="scientific">uncultured Nocardioidaceae bacterium</name>
    <dbReference type="NCBI Taxonomy" id="253824"/>
    <lineage>
        <taxon>Bacteria</taxon>
        <taxon>Bacillati</taxon>
        <taxon>Actinomycetota</taxon>
        <taxon>Actinomycetes</taxon>
        <taxon>Propionibacteriales</taxon>
        <taxon>Nocardioidaceae</taxon>
        <taxon>environmental samples</taxon>
    </lineage>
</organism>
<feature type="transmembrane region" description="Helical" evidence="1">
    <location>
        <begin position="119"/>
        <end position="141"/>
    </location>
</feature>
<keyword evidence="1" id="KW-0812">Transmembrane</keyword>
<name>A0A6J4MDT8_9ACTN</name>
<proteinExistence type="predicted"/>
<feature type="transmembrane region" description="Helical" evidence="1">
    <location>
        <begin position="91"/>
        <end position="112"/>
    </location>
</feature>
<accession>A0A6J4MDT8</accession>